<dbReference type="EMBL" id="BJVI01000026">
    <property type="protein sequence ID" value="GEL18866.1"/>
    <property type="molecule type" value="Genomic_DNA"/>
</dbReference>
<dbReference type="InterPro" id="IPR002513">
    <property type="entry name" value="Tn3_Tnp_DDE_dom"/>
</dbReference>
<name>A0A511D249_9PSEU</name>
<dbReference type="GO" id="GO:0006313">
    <property type="term" value="P:DNA transposition"/>
    <property type="evidence" value="ECO:0007669"/>
    <property type="project" value="InterPro"/>
</dbReference>
<dbReference type="Pfam" id="PF01526">
    <property type="entry name" value="DDE_Tnp_Tn3"/>
    <property type="match status" value="1"/>
</dbReference>
<dbReference type="Proteomes" id="UP000321328">
    <property type="component" value="Unassembled WGS sequence"/>
</dbReference>
<reference evidence="2 3" key="1">
    <citation type="submission" date="2019-07" db="EMBL/GenBank/DDBJ databases">
        <title>Whole genome shotgun sequence of Pseudonocardia asaccharolytica NBRC 16224.</title>
        <authorList>
            <person name="Hosoyama A."/>
            <person name="Uohara A."/>
            <person name="Ohji S."/>
            <person name="Ichikawa N."/>
        </authorList>
    </citation>
    <scope>NUCLEOTIDE SEQUENCE [LARGE SCALE GENOMIC DNA]</scope>
    <source>
        <strain evidence="2 3">NBRC 16224</strain>
    </source>
</reference>
<evidence type="ECO:0000259" key="1">
    <source>
        <dbReference type="Pfam" id="PF01526"/>
    </source>
</evidence>
<proteinExistence type="predicted"/>
<keyword evidence="3" id="KW-1185">Reference proteome</keyword>
<evidence type="ECO:0000313" key="2">
    <source>
        <dbReference type="EMBL" id="GEL18866.1"/>
    </source>
</evidence>
<gene>
    <name evidence="2" type="ORF">PA7_27030</name>
</gene>
<organism evidence="2 3">
    <name type="scientific">Pseudonocardia asaccharolytica DSM 44247 = NBRC 16224</name>
    <dbReference type="NCBI Taxonomy" id="1123024"/>
    <lineage>
        <taxon>Bacteria</taxon>
        <taxon>Bacillati</taxon>
        <taxon>Actinomycetota</taxon>
        <taxon>Actinomycetes</taxon>
        <taxon>Pseudonocardiales</taxon>
        <taxon>Pseudonocardiaceae</taxon>
        <taxon>Pseudonocardia</taxon>
    </lineage>
</organism>
<dbReference type="RefSeq" id="WP_037056339.1">
    <property type="nucleotide sequence ID" value="NZ_AUII01000005.1"/>
</dbReference>
<sequence length="127" mass="14242">MTGQPASPGIDTNYVDTHGASVVGFAFTELLGFRLLPRLKTIGSIRLYRPDEQQRHATLGPVLTRPLRWDLIAQQYDQMIRYATALRLGTAESEQVLRRFTRGGPKHPTYAALEELGRAVRTIFACD</sequence>
<evidence type="ECO:0000313" key="3">
    <source>
        <dbReference type="Proteomes" id="UP000321328"/>
    </source>
</evidence>
<comment type="caution">
    <text evidence="2">The sequence shown here is derived from an EMBL/GenBank/DDBJ whole genome shotgun (WGS) entry which is preliminary data.</text>
</comment>
<dbReference type="GO" id="GO:0004803">
    <property type="term" value="F:transposase activity"/>
    <property type="evidence" value="ECO:0007669"/>
    <property type="project" value="InterPro"/>
</dbReference>
<dbReference type="STRING" id="1123024.GCA_000423625_01700"/>
<feature type="domain" description="Tn3 transposase DDE" evidence="1">
    <location>
        <begin position="10"/>
        <end position="127"/>
    </location>
</feature>
<protein>
    <recommendedName>
        <fullName evidence="1">Tn3 transposase DDE domain-containing protein</fullName>
    </recommendedName>
</protein>
<accession>A0A511D249</accession>
<dbReference type="AlphaFoldDB" id="A0A511D249"/>